<evidence type="ECO:0008006" key="3">
    <source>
        <dbReference type="Google" id="ProtNLM"/>
    </source>
</evidence>
<gene>
    <name evidence="1" type="ORF">H4R20_005459</name>
</gene>
<dbReference type="AlphaFoldDB" id="A0A9W8HPR9"/>
<evidence type="ECO:0000313" key="1">
    <source>
        <dbReference type="EMBL" id="KAJ2796664.1"/>
    </source>
</evidence>
<name>A0A9W8HPR9_9FUNG</name>
<dbReference type="EMBL" id="JANBUO010001830">
    <property type="protein sequence ID" value="KAJ2796664.1"/>
    <property type="molecule type" value="Genomic_DNA"/>
</dbReference>
<protein>
    <recommendedName>
        <fullName evidence="3">PAS domain-containing protein</fullName>
    </recommendedName>
</protein>
<dbReference type="OrthoDB" id="411251at2759"/>
<evidence type="ECO:0000313" key="2">
    <source>
        <dbReference type="Proteomes" id="UP001140094"/>
    </source>
</evidence>
<dbReference type="InterPro" id="IPR035965">
    <property type="entry name" value="PAS-like_dom_sf"/>
</dbReference>
<comment type="caution">
    <text evidence="1">The sequence shown here is derived from an EMBL/GenBank/DDBJ whole genome shotgun (WGS) entry which is preliminary data.</text>
</comment>
<keyword evidence="2" id="KW-1185">Reference proteome</keyword>
<accession>A0A9W8HPR9</accession>
<sequence length="369" mass="40984">MPYDEPMPQQGQPSFIGIHTRDESTQILYISSGVRRALGYTPAQVISHNAKDFMADTTSEDYPAIYADADENDTCSSVATASAATLGNRSASSEEDQDDEASVYVLYVNTVSASGQPTFERATTFKCDNCVLFICVAFPEVPFRNRNELEVQMLDGAMKRLNITRQHEAQIERRRALASQRGYQPSMYSAHSRQVKAAFVLEHPHAVDYSRSDAGDRLIGPLVVFVTSSVSHLVEADTSDIMRCPFLKLVAPEDVLHVCKFFEQLSKSMDVQFKTFALLKRPHIIEGDIFTTDEENPRIVVECLGAAADDGVVLLLRRLRTVPPPKKDSSGNYIHSGIYEVEDTEGYMSLSELISSDPETSNAPNWSHV</sequence>
<proteinExistence type="predicted"/>
<dbReference type="Proteomes" id="UP001140094">
    <property type="component" value="Unassembled WGS sequence"/>
</dbReference>
<reference evidence="1" key="1">
    <citation type="submission" date="2022-07" db="EMBL/GenBank/DDBJ databases">
        <title>Phylogenomic reconstructions and comparative analyses of Kickxellomycotina fungi.</title>
        <authorList>
            <person name="Reynolds N.K."/>
            <person name="Stajich J.E."/>
            <person name="Barry K."/>
            <person name="Grigoriev I.V."/>
            <person name="Crous P."/>
            <person name="Smith M.E."/>
        </authorList>
    </citation>
    <scope>NUCLEOTIDE SEQUENCE</scope>
    <source>
        <strain evidence="1">NRRL 1565</strain>
    </source>
</reference>
<organism evidence="1 2">
    <name type="scientific">Coemansia guatemalensis</name>
    <dbReference type="NCBI Taxonomy" id="2761395"/>
    <lineage>
        <taxon>Eukaryota</taxon>
        <taxon>Fungi</taxon>
        <taxon>Fungi incertae sedis</taxon>
        <taxon>Zoopagomycota</taxon>
        <taxon>Kickxellomycotina</taxon>
        <taxon>Kickxellomycetes</taxon>
        <taxon>Kickxellales</taxon>
        <taxon>Kickxellaceae</taxon>
        <taxon>Coemansia</taxon>
    </lineage>
</organism>
<dbReference type="SUPFAM" id="SSF55785">
    <property type="entry name" value="PYP-like sensor domain (PAS domain)"/>
    <property type="match status" value="1"/>
</dbReference>